<dbReference type="Gene3D" id="2.170.130.10">
    <property type="entry name" value="TonB-dependent receptor, plug domain"/>
    <property type="match status" value="1"/>
</dbReference>
<dbReference type="Pfam" id="PF13715">
    <property type="entry name" value="CarbopepD_reg_2"/>
    <property type="match status" value="1"/>
</dbReference>
<evidence type="ECO:0000313" key="10">
    <source>
        <dbReference type="EMBL" id="REE01557.1"/>
    </source>
</evidence>
<feature type="chain" id="PRO_5017669535" evidence="8">
    <location>
        <begin position="25"/>
        <end position="1039"/>
    </location>
</feature>
<keyword evidence="4 7" id="KW-0812">Transmembrane</keyword>
<dbReference type="GO" id="GO:0009279">
    <property type="term" value="C:cell outer membrane"/>
    <property type="evidence" value="ECO:0007669"/>
    <property type="project" value="UniProtKB-SubCell"/>
</dbReference>
<keyword evidence="3 7" id="KW-1134">Transmembrane beta strand</keyword>
<dbReference type="OrthoDB" id="9768177at2"/>
<dbReference type="InterPro" id="IPR023996">
    <property type="entry name" value="TonB-dep_OMP_SusC/RagA"/>
</dbReference>
<dbReference type="InterPro" id="IPR012910">
    <property type="entry name" value="Plug_dom"/>
</dbReference>
<dbReference type="InterPro" id="IPR036942">
    <property type="entry name" value="Beta-barrel_TonB_sf"/>
</dbReference>
<reference evidence="10 11" key="1">
    <citation type="submission" date="2018-07" db="EMBL/GenBank/DDBJ databases">
        <title>Genomic Encyclopedia of Type Strains, Phase IV (KMG-IV): sequencing the most valuable type-strain genomes for metagenomic binning, comparative biology and taxonomic classification.</title>
        <authorList>
            <person name="Goeker M."/>
        </authorList>
    </citation>
    <scope>NUCLEOTIDE SEQUENCE [LARGE SCALE GENOMIC DNA]</scope>
    <source>
        <strain evidence="10 11">DSM 4134</strain>
    </source>
</reference>
<dbReference type="AlphaFoldDB" id="A0A3D9L5U4"/>
<dbReference type="SUPFAM" id="SSF49464">
    <property type="entry name" value="Carboxypeptidase regulatory domain-like"/>
    <property type="match status" value="1"/>
</dbReference>
<dbReference type="FunFam" id="2.170.130.10:FF:000008">
    <property type="entry name" value="SusC/RagA family TonB-linked outer membrane protein"/>
    <property type="match status" value="1"/>
</dbReference>
<evidence type="ECO:0000256" key="7">
    <source>
        <dbReference type="PROSITE-ProRule" id="PRU01360"/>
    </source>
</evidence>
<keyword evidence="8" id="KW-0732">Signal</keyword>
<keyword evidence="5 7" id="KW-0472">Membrane</keyword>
<dbReference type="EMBL" id="QREG01000003">
    <property type="protein sequence ID" value="REE01557.1"/>
    <property type="molecule type" value="Genomic_DNA"/>
</dbReference>
<evidence type="ECO:0000313" key="11">
    <source>
        <dbReference type="Proteomes" id="UP000256779"/>
    </source>
</evidence>
<feature type="signal peptide" evidence="8">
    <location>
        <begin position="1"/>
        <end position="24"/>
    </location>
</feature>
<evidence type="ECO:0000256" key="1">
    <source>
        <dbReference type="ARBA" id="ARBA00004571"/>
    </source>
</evidence>
<dbReference type="PROSITE" id="PS52016">
    <property type="entry name" value="TONB_DEPENDENT_REC_3"/>
    <property type="match status" value="1"/>
</dbReference>
<comment type="caution">
    <text evidence="10">The sequence shown here is derived from an EMBL/GenBank/DDBJ whole genome shotgun (WGS) entry which is preliminary data.</text>
</comment>
<dbReference type="InterPro" id="IPR037066">
    <property type="entry name" value="Plug_dom_sf"/>
</dbReference>
<dbReference type="Pfam" id="PF07715">
    <property type="entry name" value="Plug"/>
    <property type="match status" value="1"/>
</dbReference>
<proteinExistence type="inferred from homology"/>
<protein>
    <submittedName>
        <fullName evidence="10">TonB-linked SusC/RagA family outer membrane protein</fullName>
    </submittedName>
</protein>
<evidence type="ECO:0000256" key="2">
    <source>
        <dbReference type="ARBA" id="ARBA00022448"/>
    </source>
</evidence>
<evidence type="ECO:0000256" key="5">
    <source>
        <dbReference type="ARBA" id="ARBA00023136"/>
    </source>
</evidence>
<feature type="domain" description="TonB-dependent receptor plug" evidence="9">
    <location>
        <begin position="118"/>
        <end position="247"/>
    </location>
</feature>
<dbReference type="NCBIfam" id="TIGR04057">
    <property type="entry name" value="SusC_RagA_signa"/>
    <property type="match status" value="1"/>
</dbReference>
<name>A0A3D9L5U4_MARFU</name>
<dbReference type="Gene3D" id="2.60.40.1120">
    <property type="entry name" value="Carboxypeptidase-like, regulatory domain"/>
    <property type="match status" value="1"/>
</dbReference>
<dbReference type="InterPro" id="IPR039426">
    <property type="entry name" value="TonB-dep_rcpt-like"/>
</dbReference>
<keyword evidence="6 7" id="KW-0998">Cell outer membrane</keyword>
<dbReference type="NCBIfam" id="TIGR04056">
    <property type="entry name" value="OMP_RagA_SusC"/>
    <property type="match status" value="1"/>
</dbReference>
<comment type="subcellular location">
    <subcellularLocation>
        <location evidence="1 7">Cell outer membrane</location>
        <topology evidence="1 7">Multi-pass membrane protein</topology>
    </subcellularLocation>
</comment>
<dbReference type="Gene3D" id="2.40.170.20">
    <property type="entry name" value="TonB-dependent receptor, beta-barrel domain"/>
    <property type="match status" value="1"/>
</dbReference>
<dbReference type="SUPFAM" id="SSF56935">
    <property type="entry name" value="Porins"/>
    <property type="match status" value="1"/>
</dbReference>
<evidence type="ECO:0000256" key="8">
    <source>
        <dbReference type="SAM" id="SignalP"/>
    </source>
</evidence>
<comment type="similarity">
    <text evidence="7">Belongs to the TonB-dependent receptor family.</text>
</comment>
<evidence type="ECO:0000256" key="4">
    <source>
        <dbReference type="ARBA" id="ARBA00022692"/>
    </source>
</evidence>
<keyword evidence="2 7" id="KW-0813">Transport</keyword>
<accession>A0A3D9L5U4</accession>
<organism evidence="10 11">
    <name type="scientific">Marinoscillum furvescens DSM 4134</name>
    <dbReference type="NCBI Taxonomy" id="1122208"/>
    <lineage>
        <taxon>Bacteria</taxon>
        <taxon>Pseudomonadati</taxon>
        <taxon>Bacteroidota</taxon>
        <taxon>Cytophagia</taxon>
        <taxon>Cytophagales</taxon>
        <taxon>Reichenbachiellaceae</taxon>
        <taxon>Marinoscillum</taxon>
    </lineage>
</organism>
<dbReference type="Proteomes" id="UP000256779">
    <property type="component" value="Unassembled WGS sequence"/>
</dbReference>
<gene>
    <name evidence="10" type="ORF">C7460_10373</name>
</gene>
<evidence type="ECO:0000259" key="9">
    <source>
        <dbReference type="Pfam" id="PF07715"/>
    </source>
</evidence>
<dbReference type="InterPro" id="IPR023997">
    <property type="entry name" value="TonB-dep_OMP_SusC/RagA_CS"/>
</dbReference>
<evidence type="ECO:0000256" key="6">
    <source>
        <dbReference type="ARBA" id="ARBA00023237"/>
    </source>
</evidence>
<keyword evidence="11" id="KW-1185">Reference proteome</keyword>
<dbReference type="InterPro" id="IPR008969">
    <property type="entry name" value="CarboxyPept-like_regulatory"/>
</dbReference>
<evidence type="ECO:0000256" key="3">
    <source>
        <dbReference type="ARBA" id="ARBA00022452"/>
    </source>
</evidence>
<dbReference type="FunFam" id="2.60.40.1120:FF:000003">
    <property type="entry name" value="Outer membrane protein Omp121"/>
    <property type="match status" value="1"/>
</dbReference>
<sequence length="1039" mass="114695">MIMKATLRFGVLLVGMMYSMCVIAQERMLTGTVTDDQGNELPGAAVQIKGTGTGTVTDIDGNYKLNVSSGDQVLVISFVGFQNKEIPVGSKSVINVELSQDLQTLGEVVVVGYGTQTRRDLTGAISSIDAKAIEDKPLASLEQALEGRLSGVVVRQNSGQPGGGISVRIRGITSLNGNNEPLYVVDGVPLEANQNNETANFSNLGGGSGQTRVSALSTLNPSDIESIEVLKDASAAAIYGSRAANGVVLITTKKGKQGQSKISYEGYYGVQQTSKMLDMMNLREYAEYQNDIRPQVGWDPSLEHSRPERLGEGTNWQEEIFRVAPVQSHQISVSGGNESTTYYSSMNFFDQDGIVLNTDFQRFSFRINVSHKVNDWFKIGNSVNISKSKEHVTLTDASDGIIAGALRAAPDIPVAYSDGGWGGPTIVEGTGGINNPVAWSEIRNTTFDRKKILGNTYAEINILKGLKWRSELGYDFNVNNSGVFNPMHEIGNGNEIATSIRKSVNNTYWQLKNYLTYDQQFGQHKLTVMGGHEMQQNEYRWIDGTVRGHLTNDIQELSAGDQTTATNGGGVAYWGMMSYFGRVNYTFKNRYLFTGTVRADGSSNFDIGNKWGVFPSFSAGWVLSEENFFPSNGAFNWMKIRAGYGETGNQNVGGYAYGALLRNIPSSYGPALLQDNIPNPNLSWETMVSYNLGVELGFLNDRLKLDVDLFKKVSSDFLLVVPSMDYYGAISPFDWLGLNPATINAGEMQNQGVDLSLKTVNIDKNGLRWNTNVVFSHYRNELTSMPNGVASIKETFEWSNVLTQTDVGQPLGQFWGYKVDKLFTSEEEVRNAPYQGEVGPEGTWMGDIKWQNINGDSVINGEDKTYIGNPHPLFTFGFGNDVKFRNFDLSIFVNGSYGNDIYNWNRHYTEGMAQVISNVSTVVKDRYTAENTDTNVPRYVQGDPNGNATEISDRFVEDGSYLRIQNVTIGYTLPAPVINRLNITRLRVYATFQNLYTFTRYSGFDPAIGSYNQNARLTGLDPGRYPVPRIMQLGLNLNF</sequence>